<keyword evidence="3" id="KW-1185">Reference proteome</keyword>
<evidence type="ECO:0000259" key="1">
    <source>
        <dbReference type="Pfam" id="PF00198"/>
    </source>
</evidence>
<name>A0AAP4BD00_9FIRM</name>
<accession>A0AAP4BD00</accession>
<dbReference type="Proteomes" id="UP001300383">
    <property type="component" value="Unassembled WGS sequence"/>
</dbReference>
<dbReference type="RefSeq" id="WP_283231836.1">
    <property type="nucleotide sequence ID" value="NZ_JASGBQ010000033.1"/>
</dbReference>
<feature type="domain" description="2-oxoacid dehydrogenase acyltransferase catalytic" evidence="1">
    <location>
        <begin position="193"/>
        <end position="277"/>
    </location>
</feature>
<proteinExistence type="predicted"/>
<dbReference type="SUPFAM" id="SSF52777">
    <property type="entry name" value="CoA-dependent acyltransferases"/>
    <property type="match status" value="1"/>
</dbReference>
<organism evidence="2 3">
    <name type="scientific">Fusibacillus kribbianus</name>
    <dbReference type="NCBI Taxonomy" id="3044208"/>
    <lineage>
        <taxon>Bacteria</taxon>
        <taxon>Bacillati</taxon>
        <taxon>Bacillota</taxon>
        <taxon>Clostridia</taxon>
        <taxon>Lachnospirales</taxon>
        <taxon>Lachnospiraceae</taxon>
        <taxon>Fusibacillus</taxon>
    </lineage>
</organism>
<dbReference type="GO" id="GO:0016746">
    <property type="term" value="F:acyltransferase activity"/>
    <property type="evidence" value="ECO:0007669"/>
    <property type="project" value="InterPro"/>
</dbReference>
<reference evidence="2 3" key="1">
    <citation type="submission" date="2023-05" db="EMBL/GenBank/DDBJ databases">
        <title>[ruminococcus] sp. nov., isolated from a pig farm feces dump.</title>
        <authorList>
            <person name="Chang Y.-H."/>
        </authorList>
    </citation>
    <scope>NUCLEOTIDE SEQUENCE [LARGE SCALE GENOMIC DNA]</scope>
    <source>
        <strain evidence="2 3">YH-rum2234</strain>
    </source>
</reference>
<evidence type="ECO:0000313" key="3">
    <source>
        <dbReference type="Proteomes" id="UP001300383"/>
    </source>
</evidence>
<evidence type="ECO:0000313" key="2">
    <source>
        <dbReference type="EMBL" id="MDI9243412.1"/>
    </source>
</evidence>
<gene>
    <name evidence="2" type="ORF">QJ036_13240</name>
</gene>
<dbReference type="Pfam" id="PF00198">
    <property type="entry name" value="2-oxoacid_dh"/>
    <property type="match status" value="1"/>
</dbReference>
<dbReference type="Gene3D" id="3.30.559.10">
    <property type="entry name" value="Chloramphenicol acetyltransferase-like domain"/>
    <property type="match status" value="1"/>
</dbReference>
<dbReference type="AlphaFoldDB" id="A0AAP4BD00"/>
<dbReference type="InterPro" id="IPR023213">
    <property type="entry name" value="CAT-like_dom_sf"/>
</dbReference>
<dbReference type="EMBL" id="JASGBQ010000033">
    <property type="protein sequence ID" value="MDI9243412.1"/>
    <property type="molecule type" value="Genomic_DNA"/>
</dbReference>
<protein>
    <submittedName>
        <fullName evidence="2">2-oxo acid dehydrogenase subunit E2</fullName>
    </submittedName>
</protein>
<dbReference type="InterPro" id="IPR001078">
    <property type="entry name" value="2-oxoacid_DH_actylTfrase"/>
</dbReference>
<sequence length="287" mass="33265">MGRKFGDRRDGTLLRDIDSMHLFMPLIYPNRCDNEAFIAERIDLTNINRYLEQKNTGNPEYKYNLFQIMVTAMLKTITLRPRMNYFIANKNMYQRNEVSAAFTIKKIFSDQGGEALAFIHARPEDNFDTIHNEIYRQVSYCRSDNKDSSTASMDAVQKLPRFLMKPIGFGARFLDRHGWMPKTVIATDPYYSSVVLTNLGSIKLHAGYHHLTNWGTTSVFCAIGERKKRPFYSEDGSTEMRDSVDLGLTIDERIADGYYYSKTIRLLKTILENPELLEKPLSEKVEY</sequence>
<comment type="caution">
    <text evidence="2">The sequence shown here is derived from an EMBL/GenBank/DDBJ whole genome shotgun (WGS) entry which is preliminary data.</text>
</comment>